<proteinExistence type="inferred from homology"/>
<dbReference type="InterPro" id="IPR036554">
    <property type="entry name" value="GHMP_kinase_C_sf"/>
</dbReference>
<dbReference type="Pfam" id="PF10509">
    <property type="entry name" value="GalKase_gal_bdg"/>
    <property type="match status" value="1"/>
</dbReference>
<dbReference type="InterPro" id="IPR000705">
    <property type="entry name" value="Galactokinase"/>
</dbReference>
<feature type="domain" description="GHMP kinase N-terminal" evidence="12">
    <location>
        <begin position="91"/>
        <end position="179"/>
    </location>
</feature>
<dbReference type="GO" id="GO:0004335">
    <property type="term" value="F:galactokinase activity"/>
    <property type="evidence" value="ECO:0007669"/>
    <property type="project" value="UniProtKB-UniRule"/>
</dbReference>
<dbReference type="Proteomes" id="UP000198711">
    <property type="component" value="Unassembled WGS sequence"/>
</dbReference>
<keyword evidence="3" id="KW-0808">Transferase</keyword>
<dbReference type="SUPFAM" id="SSF55060">
    <property type="entry name" value="GHMP Kinase, C-terminal domain"/>
    <property type="match status" value="1"/>
</dbReference>
<dbReference type="InterPro" id="IPR013750">
    <property type="entry name" value="GHMP_kinase_C_dom"/>
</dbReference>
<dbReference type="FunFam" id="3.30.230.10:FF:000017">
    <property type="entry name" value="Galactokinase"/>
    <property type="match status" value="1"/>
</dbReference>
<evidence type="ECO:0000256" key="9">
    <source>
        <dbReference type="ARBA" id="ARBA00023144"/>
    </source>
</evidence>
<evidence type="ECO:0000259" key="14">
    <source>
        <dbReference type="Pfam" id="PF10509"/>
    </source>
</evidence>
<dbReference type="RefSeq" id="WP_257574813.1">
    <property type="nucleotide sequence ID" value="NZ_FNNO01000006.1"/>
</dbReference>
<organism evidence="15 16">
    <name type="scientific">Hydrobacter penzbergensis</name>
    <dbReference type="NCBI Taxonomy" id="1235997"/>
    <lineage>
        <taxon>Bacteria</taxon>
        <taxon>Pseudomonadati</taxon>
        <taxon>Bacteroidota</taxon>
        <taxon>Chitinophagia</taxon>
        <taxon>Chitinophagales</taxon>
        <taxon>Chitinophagaceae</taxon>
        <taxon>Hydrobacter</taxon>
    </lineage>
</organism>
<evidence type="ECO:0000256" key="10">
    <source>
        <dbReference type="ARBA" id="ARBA00023277"/>
    </source>
</evidence>
<evidence type="ECO:0000259" key="12">
    <source>
        <dbReference type="Pfam" id="PF00288"/>
    </source>
</evidence>
<evidence type="ECO:0000256" key="2">
    <source>
        <dbReference type="ARBA" id="ARBA00022490"/>
    </source>
</evidence>
<dbReference type="Gene3D" id="3.30.230.10">
    <property type="match status" value="1"/>
</dbReference>
<keyword evidence="7" id="KW-0067">ATP-binding</keyword>
<dbReference type="InterPro" id="IPR006203">
    <property type="entry name" value="GHMP_knse_ATP-bd_CS"/>
</dbReference>
<gene>
    <name evidence="15" type="ORF">SAMN05444410_10614</name>
</gene>
<dbReference type="GO" id="GO:0005524">
    <property type="term" value="F:ATP binding"/>
    <property type="evidence" value="ECO:0007669"/>
    <property type="project" value="UniProtKB-UniRule"/>
</dbReference>
<dbReference type="GO" id="GO:0005829">
    <property type="term" value="C:cytosol"/>
    <property type="evidence" value="ECO:0007669"/>
    <property type="project" value="TreeGrafter"/>
</dbReference>
<dbReference type="FunFam" id="3.30.70.890:FF:000001">
    <property type="entry name" value="Galactokinase"/>
    <property type="match status" value="1"/>
</dbReference>
<keyword evidence="8" id="KW-0460">Magnesium</keyword>
<comment type="caution">
    <text evidence="15">The sequence shown here is derived from an EMBL/GenBank/DDBJ whole genome shotgun (WGS) entry which is preliminary data.</text>
</comment>
<dbReference type="PANTHER" id="PTHR10457">
    <property type="entry name" value="MEVALONATE KINASE/GALACTOKINASE"/>
    <property type="match status" value="1"/>
</dbReference>
<dbReference type="InterPro" id="IPR019539">
    <property type="entry name" value="GalKase_N"/>
</dbReference>
<keyword evidence="5" id="KW-0547">Nucleotide-binding</keyword>
<accession>A0A8X8IBW3</accession>
<keyword evidence="16" id="KW-1185">Reference proteome</keyword>
<dbReference type="SUPFAM" id="SSF54211">
    <property type="entry name" value="Ribosomal protein S5 domain 2-like"/>
    <property type="match status" value="1"/>
</dbReference>
<reference evidence="15 16" key="1">
    <citation type="submission" date="2016-10" db="EMBL/GenBank/DDBJ databases">
        <authorList>
            <person name="Varghese N."/>
            <person name="Submissions S."/>
        </authorList>
    </citation>
    <scope>NUCLEOTIDE SEQUENCE [LARGE SCALE GENOMIC DNA]</scope>
    <source>
        <strain evidence="15 16">DSM 25353</strain>
    </source>
</reference>
<evidence type="ECO:0000313" key="16">
    <source>
        <dbReference type="Proteomes" id="UP000198711"/>
    </source>
</evidence>
<dbReference type="PANTHER" id="PTHR10457:SF7">
    <property type="entry name" value="GALACTOKINASE-RELATED"/>
    <property type="match status" value="1"/>
</dbReference>
<keyword evidence="6" id="KW-0418">Kinase</keyword>
<name>A0A8X8IBW3_9BACT</name>
<protein>
    <recommendedName>
        <fullName evidence="11">Galactokinase</fullName>
        <ecNumber evidence="11">2.7.1.6</ecNumber>
    </recommendedName>
</protein>
<dbReference type="InterPro" id="IPR006206">
    <property type="entry name" value="Mevalonate/galactokinase"/>
</dbReference>
<comment type="similarity">
    <text evidence="1">Belongs to the GHMP kinase family. GalK subfamily.</text>
</comment>
<feature type="domain" description="GHMP kinase C-terminal" evidence="13">
    <location>
        <begin position="285"/>
        <end position="363"/>
    </location>
</feature>
<dbReference type="Pfam" id="PF00288">
    <property type="entry name" value="GHMP_kinases_N"/>
    <property type="match status" value="1"/>
</dbReference>
<dbReference type="GO" id="GO:0006012">
    <property type="term" value="P:galactose metabolic process"/>
    <property type="evidence" value="ECO:0007669"/>
    <property type="project" value="UniProtKB-UniRule"/>
</dbReference>
<evidence type="ECO:0000256" key="1">
    <source>
        <dbReference type="ARBA" id="ARBA00006566"/>
    </source>
</evidence>
<dbReference type="GO" id="GO:0046872">
    <property type="term" value="F:metal ion binding"/>
    <property type="evidence" value="ECO:0007669"/>
    <property type="project" value="UniProtKB-KW"/>
</dbReference>
<evidence type="ECO:0000259" key="13">
    <source>
        <dbReference type="Pfam" id="PF08544"/>
    </source>
</evidence>
<evidence type="ECO:0000256" key="7">
    <source>
        <dbReference type="ARBA" id="ARBA00022840"/>
    </source>
</evidence>
<dbReference type="PROSITE" id="PS00627">
    <property type="entry name" value="GHMP_KINASES_ATP"/>
    <property type="match status" value="1"/>
</dbReference>
<dbReference type="InterPro" id="IPR014721">
    <property type="entry name" value="Ribsml_uS5_D2-typ_fold_subgr"/>
</dbReference>
<evidence type="ECO:0000256" key="4">
    <source>
        <dbReference type="ARBA" id="ARBA00022723"/>
    </source>
</evidence>
<evidence type="ECO:0000256" key="3">
    <source>
        <dbReference type="ARBA" id="ARBA00022679"/>
    </source>
</evidence>
<evidence type="ECO:0000256" key="8">
    <source>
        <dbReference type="ARBA" id="ARBA00022842"/>
    </source>
</evidence>
<keyword evidence="9" id="KW-0299">Galactose metabolism</keyword>
<dbReference type="PROSITE" id="PS00106">
    <property type="entry name" value="GALACTOKINASE"/>
    <property type="match status" value="1"/>
</dbReference>
<dbReference type="InterPro" id="IPR020568">
    <property type="entry name" value="Ribosomal_Su5_D2-typ_SF"/>
</dbReference>
<keyword evidence="2" id="KW-0963">Cytoplasm</keyword>
<dbReference type="EMBL" id="FNNO01000006">
    <property type="protein sequence ID" value="SDW80996.1"/>
    <property type="molecule type" value="Genomic_DNA"/>
</dbReference>
<evidence type="ECO:0000256" key="11">
    <source>
        <dbReference type="NCBIfam" id="TIGR00131"/>
    </source>
</evidence>
<dbReference type="AlphaFoldDB" id="A0A8X8IBW3"/>
<dbReference type="PRINTS" id="PR00959">
    <property type="entry name" value="MEVGALKINASE"/>
</dbReference>
<dbReference type="Pfam" id="PF08544">
    <property type="entry name" value="GHMP_kinases_C"/>
    <property type="match status" value="1"/>
</dbReference>
<evidence type="ECO:0000256" key="6">
    <source>
        <dbReference type="ARBA" id="ARBA00022777"/>
    </source>
</evidence>
<dbReference type="InterPro" id="IPR019741">
    <property type="entry name" value="Galactokinase_CS"/>
</dbReference>
<dbReference type="EC" id="2.7.1.6" evidence="11"/>
<dbReference type="Gene3D" id="3.30.70.890">
    <property type="entry name" value="GHMP kinase, C-terminal domain"/>
    <property type="match status" value="1"/>
</dbReference>
<dbReference type="PRINTS" id="PR00473">
    <property type="entry name" value="GALCTOKINASE"/>
</dbReference>
<dbReference type="PIRSF" id="PIRSF000530">
    <property type="entry name" value="Galactokinase"/>
    <property type="match status" value="1"/>
</dbReference>
<dbReference type="NCBIfam" id="TIGR00131">
    <property type="entry name" value="gal_kin"/>
    <property type="match status" value="1"/>
</dbReference>
<keyword evidence="10" id="KW-0119">Carbohydrate metabolism</keyword>
<keyword evidence="4" id="KW-0479">Metal-binding</keyword>
<feature type="domain" description="Galactokinase N-terminal" evidence="14">
    <location>
        <begin position="10"/>
        <end position="58"/>
    </location>
</feature>
<dbReference type="InterPro" id="IPR006204">
    <property type="entry name" value="GHMP_kinase_N_dom"/>
</dbReference>
<evidence type="ECO:0000256" key="5">
    <source>
        <dbReference type="ARBA" id="ARBA00022741"/>
    </source>
</evidence>
<evidence type="ECO:0000313" key="15">
    <source>
        <dbReference type="EMBL" id="SDW80996.1"/>
    </source>
</evidence>
<sequence length="384" mass="42541">MSLMKERVAELFRAQFGEPAVIVRSPGRINLIGEHTDYNLGFVLPAAVDKAIYIAIGPRNDEAIHLYAGDLEESFTSSLHDLKPTAKQWPNYLLGVADQLEKNGHRLAGFNAVVIGDVPLGAGLSSSAAVECATIFAMNEMWSLKLDRLSMVKMAQKAEHEFAGVKCGIMDQFASMFGQTGKVIQLDCRSLEYTYIPFNMEGIRIILFDTGVKHSLASSAYNKRREECEAGVALIQQKFPEVKSLRDASIEMVETCLAGKEVAVYHRCKYMVEEIDRLQKACTRLEQGDMAGFGEYMFETHEGLSKLYEVSCKELDVLASLARDCKGVLGARMMGGGFGGCTINLVKEDQVDETIAFIAEQYAKIFEKWPQHYIVAIDNGTSLL</sequence>